<accession>A0AAE1J927</accession>
<gene>
    <name evidence="2" type="ORF">QN277_025911</name>
</gene>
<keyword evidence="3" id="KW-1185">Reference proteome</keyword>
<dbReference type="AlphaFoldDB" id="A0AAE1J927"/>
<sequence>MSSQLLTLFPLAPAPPPPPLSPIFQKNSSQSSVPSSSSHNNNNHLYERIYIPSHVYRHPSAILLEPCTSIKELHVSTKCCLSSSRMASTMNTSSRPSLSVCSVTKVASVRLLVFLSQLNTKSMCFTILCSKDLSVTPQAKWIHGLVART</sequence>
<proteinExistence type="predicted"/>
<name>A0AAE1J927_9FABA</name>
<feature type="region of interest" description="Disordered" evidence="1">
    <location>
        <begin position="20"/>
        <end position="40"/>
    </location>
</feature>
<evidence type="ECO:0000256" key="1">
    <source>
        <dbReference type="SAM" id="MobiDB-lite"/>
    </source>
</evidence>
<evidence type="ECO:0000313" key="3">
    <source>
        <dbReference type="Proteomes" id="UP001293593"/>
    </source>
</evidence>
<dbReference type="Proteomes" id="UP001293593">
    <property type="component" value="Unassembled WGS sequence"/>
</dbReference>
<organism evidence="2 3">
    <name type="scientific">Acacia crassicarpa</name>
    <name type="common">northern wattle</name>
    <dbReference type="NCBI Taxonomy" id="499986"/>
    <lineage>
        <taxon>Eukaryota</taxon>
        <taxon>Viridiplantae</taxon>
        <taxon>Streptophyta</taxon>
        <taxon>Embryophyta</taxon>
        <taxon>Tracheophyta</taxon>
        <taxon>Spermatophyta</taxon>
        <taxon>Magnoliopsida</taxon>
        <taxon>eudicotyledons</taxon>
        <taxon>Gunneridae</taxon>
        <taxon>Pentapetalae</taxon>
        <taxon>rosids</taxon>
        <taxon>fabids</taxon>
        <taxon>Fabales</taxon>
        <taxon>Fabaceae</taxon>
        <taxon>Caesalpinioideae</taxon>
        <taxon>mimosoid clade</taxon>
        <taxon>Acacieae</taxon>
        <taxon>Acacia</taxon>
    </lineage>
</organism>
<reference evidence="2" key="1">
    <citation type="submission" date="2023-10" db="EMBL/GenBank/DDBJ databases">
        <title>Chromosome-level genome of the transformable northern wattle, Acacia crassicarpa.</title>
        <authorList>
            <person name="Massaro I."/>
            <person name="Sinha N.R."/>
            <person name="Poethig S."/>
            <person name="Leichty A.R."/>
        </authorList>
    </citation>
    <scope>NUCLEOTIDE SEQUENCE</scope>
    <source>
        <strain evidence="2">Acra3RX</strain>
        <tissue evidence="2">Leaf</tissue>
    </source>
</reference>
<comment type="caution">
    <text evidence="2">The sequence shown here is derived from an EMBL/GenBank/DDBJ whole genome shotgun (WGS) entry which is preliminary data.</text>
</comment>
<feature type="compositionally biased region" description="Low complexity" evidence="1">
    <location>
        <begin position="27"/>
        <end position="40"/>
    </location>
</feature>
<dbReference type="EMBL" id="JAWXYG010000008">
    <property type="protein sequence ID" value="KAK4264781.1"/>
    <property type="molecule type" value="Genomic_DNA"/>
</dbReference>
<evidence type="ECO:0000313" key="2">
    <source>
        <dbReference type="EMBL" id="KAK4264781.1"/>
    </source>
</evidence>
<protein>
    <submittedName>
        <fullName evidence="2">Uncharacterized protein</fullName>
    </submittedName>
</protein>